<dbReference type="RefSeq" id="XP_030994060.1">
    <property type="nucleotide sequence ID" value="XM_031141692.1"/>
</dbReference>
<keyword evidence="2" id="KW-0812">Transmembrane</keyword>
<feature type="region of interest" description="Disordered" evidence="1">
    <location>
        <begin position="140"/>
        <end position="188"/>
    </location>
</feature>
<sequence>MRARRKQPGRPPAQAASRQPPFPAAALRLFLLLLLAATSAPTARAAFKNDFSGYPTGAQACLSRAADASGCDGDTVQAMNECLCGNQGGFVLGSAACVARSSAPDLEATYETLATHCSDSKTPLGVSQAQFFAAASSGTASSATRTGGASTSSRASSKATSVTSASANPTGPSSSSSSSMTTKTTMSDGHTVTETVAVPVETGASQGGSGPNSTAKTGIIAGACVAGVAILAALLGFWLWYRRRKAGGARDESHPMLAPQQGFRNSGKFGGGGPVAGAGEELQDWKGDGKWAAAGGQQGAAAGTWDSSSAGTYNSAWGAQQYQGWGYDPTATPYSQYGGGGQLSQQQQEGVYELAGHEPVRPVEVPATPAWHGYGGQTDVGAGQQRQSWGQQHPQH</sequence>
<evidence type="ECO:0000256" key="1">
    <source>
        <dbReference type="SAM" id="MobiDB-lite"/>
    </source>
</evidence>
<feature type="chain" id="PRO_5021192994" evidence="3">
    <location>
        <begin position="46"/>
        <end position="396"/>
    </location>
</feature>
<feature type="region of interest" description="Disordered" evidence="1">
    <location>
        <begin position="1"/>
        <end position="20"/>
    </location>
</feature>
<proteinExistence type="predicted"/>
<gene>
    <name evidence="4" type="ORF">E0L32_006996</name>
</gene>
<accession>A0A507B4T1</accession>
<evidence type="ECO:0000313" key="4">
    <source>
        <dbReference type="EMBL" id="TPX12349.1"/>
    </source>
</evidence>
<evidence type="ECO:0000313" key="5">
    <source>
        <dbReference type="Proteomes" id="UP000319257"/>
    </source>
</evidence>
<evidence type="ECO:0000256" key="2">
    <source>
        <dbReference type="SAM" id="Phobius"/>
    </source>
</evidence>
<dbReference type="STRING" id="1093900.A0A507B4T1"/>
<dbReference type="CDD" id="cd12087">
    <property type="entry name" value="TM_EGFR-like"/>
    <property type="match status" value="1"/>
</dbReference>
<evidence type="ECO:0000256" key="3">
    <source>
        <dbReference type="SAM" id="SignalP"/>
    </source>
</evidence>
<dbReference type="Proteomes" id="UP000319257">
    <property type="component" value="Unassembled WGS sequence"/>
</dbReference>
<dbReference type="InParanoid" id="A0A507B4T1"/>
<feature type="transmembrane region" description="Helical" evidence="2">
    <location>
        <begin position="219"/>
        <end position="241"/>
    </location>
</feature>
<feature type="signal peptide" evidence="3">
    <location>
        <begin position="1"/>
        <end position="45"/>
    </location>
</feature>
<feature type="compositionally biased region" description="Polar residues" evidence="1">
    <location>
        <begin position="384"/>
        <end position="396"/>
    </location>
</feature>
<protein>
    <submittedName>
        <fullName evidence="4">Uncharacterized protein</fullName>
    </submittedName>
</protein>
<keyword evidence="2" id="KW-0472">Membrane</keyword>
<keyword evidence="5" id="KW-1185">Reference proteome</keyword>
<reference evidence="4 5" key="1">
    <citation type="submission" date="2019-06" db="EMBL/GenBank/DDBJ databases">
        <title>Draft genome sequence of the filamentous fungus Phialemoniopsis curvata isolated from diesel fuel.</title>
        <authorList>
            <person name="Varaljay V.A."/>
            <person name="Lyon W.J."/>
            <person name="Crouch A.L."/>
            <person name="Drake C.E."/>
            <person name="Hollomon J.M."/>
            <person name="Nadeau L.J."/>
            <person name="Nunn H.S."/>
            <person name="Stevenson B.S."/>
            <person name="Bojanowski C.L."/>
            <person name="Crookes-Goodson W.J."/>
        </authorList>
    </citation>
    <scope>NUCLEOTIDE SEQUENCE [LARGE SCALE GENOMIC DNA]</scope>
    <source>
        <strain evidence="4 5">D216</strain>
    </source>
</reference>
<dbReference type="EMBL" id="SKBQ01000041">
    <property type="protein sequence ID" value="TPX12349.1"/>
    <property type="molecule type" value="Genomic_DNA"/>
</dbReference>
<feature type="region of interest" description="Disordered" evidence="1">
    <location>
        <begin position="365"/>
        <end position="396"/>
    </location>
</feature>
<organism evidence="4 5">
    <name type="scientific">Thyridium curvatum</name>
    <dbReference type="NCBI Taxonomy" id="1093900"/>
    <lineage>
        <taxon>Eukaryota</taxon>
        <taxon>Fungi</taxon>
        <taxon>Dikarya</taxon>
        <taxon>Ascomycota</taxon>
        <taxon>Pezizomycotina</taxon>
        <taxon>Sordariomycetes</taxon>
        <taxon>Sordariomycetidae</taxon>
        <taxon>Thyridiales</taxon>
        <taxon>Thyridiaceae</taxon>
        <taxon>Thyridium</taxon>
    </lineage>
</organism>
<keyword evidence="3" id="KW-0732">Signal</keyword>
<name>A0A507B4T1_9PEZI</name>
<dbReference type="AlphaFoldDB" id="A0A507B4T1"/>
<dbReference type="GeneID" id="41974443"/>
<dbReference type="OrthoDB" id="5311469at2759"/>
<comment type="caution">
    <text evidence="4">The sequence shown here is derived from an EMBL/GenBank/DDBJ whole genome shotgun (WGS) entry which is preliminary data.</text>
</comment>
<keyword evidence="2" id="KW-1133">Transmembrane helix</keyword>